<evidence type="ECO:0000313" key="2">
    <source>
        <dbReference type="Proteomes" id="UP000004995"/>
    </source>
</evidence>
<dbReference type="Proteomes" id="UP000004995">
    <property type="component" value="Unassembled WGS sequence"/>
</dbReference>
<sequence>MLKYDFIEEHWPVVHYSNSTTNHMKCFFSLVSMQIL</sequence>
<dbReference type="Gramene" id="KQL11694">
    <property type="protein sequence ID" value="KQL11694"/>
    <property type="gene ID" value="SETIT_008978mg"/>
</dbReference>
<dbReference type="InParanoid" id="K3Y440"/>
<organism evidence="1 2">
    <name type="scientific">Setaria italica</name>
    <name type="common">Foxtail millet</name>
    <name type="synonym">Panicum italicum</name>
    <dbReference type="NCBI Taxonomy" id="4555"/>
    <lineage>
        <taxon>Eukaryota</taxon>
        <taxon>Viridiplantae</taxon>
        <taxon>Streptophyta</taxon>
        <taxon>Embryophyta</taxon>
        <taxon>Tracheophyta</taxon>
        <taxon>Spermatophyta</taxon>
        <taxon>Magnoliopsida</taxon>
        <taxon>Liliopsida</taxon>
        <taxon>Poales</taxon>
        <taxon>Poaceae</taxon>
        <taxon>PACMAD clade</taxon>
        <taxon>Panicoideae</taxon>
        <taxon>Panicodae</taxon>
        <taxon>Paniceae</taxon>
        <taxon>Cenchrinae</taxon>
        <taxon>Setaria</taxon>
    </lineage>
</organism>
<name>K3Y440_SETIT</name>
<reference evidence="1" key="2">
    <citation type="submission" date="2018-08" db="UniProtKB">
        <authorList>
            <consortium name="EnsemblPlants"/>
        </authorList>
    </citation>
    <scope>IDENTIFICATION</scope>
    <source>
        <strain evidence="1">Yugu1</strain>
    </source>
</reference>
<proteinExistence type="predicted"/>
<reference evidence="2" key="1">
    <citation type="journal article" date="2012" name="Nat. Biotechnol.">
        <title>Reference genome sequence of the model plant Setaria.</title>
        <authorList>
            <person name="Bennetzen J.L."/>
            <person name="Schmutz J."/>
            <person name="Wang H."/>
            <person name="Percifield R."/>
            <person name="Hawkins J."/>
            <person name="Pontaroli A.C."/>
            <person name="Estep M."/>
            <person name="Feng L."/>
            <person name="Vaughn J.N."/>
            <person name="Grimwood J."/>
            <person name="Jenkins J."/>
            <person name="Barry K."/>
            <person name="Lindquist E."/>
            <person name="Hellsten U."/>
            <person name="Deshpande S."/>
            <person name="Wang X."/>
            <person name="Wu X."/>
            <person name="Mitros T."/>
            <person name="Triplett J."/>
            <person name="Yang X."/>
            <person name="Ye C.Y."/>
            <person name="Mauro-Herrera M."/>
            <person name="Wang L."/>
            <person name="Li P."/>
            <person name="Sharma M."/>
            <person name="Sharma R."/>
            <person name="Ronald P.C."/>
            <person name="Panaud O."/>
            <person name="Kellogg E.A."/>
            <person name="Brutnell T.P."/>
            <person name="Doust A.N."/>
            <person name="Tuskan G.A."/>
            <person name="Rokhsar D."/>
            <person name="Devos K.M."/>
        </authorList>
    </citation>
    <scope>NUCLEOTIDE SEQUENCE [LARGE SCALE GENOMIC DNA]</scope>
    <source>
        <strain evidence="2">cv. Yugu1</strain>
    </source>
</reference>
<dbReference type="EMBL" id="AGNK02002646">
    <property type="status" value="NOT_ANNOTATED_CDS"/>
    <property type="molecule type" value="Genomic_DNA"/>
</dbReference>
<dbReference type="AlphaFoldDB" id="K3Y440"/>
<keyword evidence="2" id="KW-1185">Reference proteome</keyword>
<evidence type="ECO:0000313" key="1">
    <source>
        <dbReference type="EnsemblPlants" id="KQL11694"/>
    </source>
</evidence>
<protein>
    <submittedName>
        <fullName evidence="1">Uncharacterized protein</fullName>
    </submittedName>
</protein>
<accession>K3Y440</accession>
<dbReference type="HOGENOM" id="CLU_3360586_0_0_1"/>
<dbReference type="EnsemblPlants" id="KQL11694">
    <property type="protein sequence ID" value="KQL11694"/>
    <property type="gene ID" value="SETIT_008978mg"/>
</dbReference>